<evidence type="ECO:0000259" key="1">
    <source>
        <dbReference type="Pfam" id="PF05699"/>
    </source>
</evidence>
<sequence>MNVGIRMLDLCDFELLPESTSDFQTVDVFYFRTVLSWNIISQYLSETRSGLSESTVAVSEHNILPTVLDYLLSINVTSVNSERGFSKLKTIYNDKRHSLSDGNAGNELLLSSTVNSLNLDLSVEEIQDRGLKELLDRIL</sequence>
<dbReference type="GeneID" id="34526823"/>
<dbReference type="Proteomes" id="UP000006310">
    <property type="component" value="Chromosome 7"/>
</dbReference>
<proteinExistence type="predicted"/>
<dbReference type="EMBL" id="HE978320">
    <property type="protein sequence ID" value="CCK71099.1"/>
    <property type="molecule type" value="Genomic_DNA"/>
</dbReference>
<evidence type="ECO:0000313" key="2">
    <source>
        <dbReference type="EMBL" id="CCK71099.1"/>
    </source>
</evidence>
<name>J7S7Q3_HUIN7</name>
<dbReference type="KEGG" id="kng:KNAG_0G00420"/>
<reference evidence="2 3" key="1">
    <citation type="journal article" date="2011" name="Proc. Natl. Acad. Sci. U.S.A.">
        <title>Evolutionary erosion of yeast sex chromosomes by mating-type switching accidents.</title>
        <authorList>
            <person name="Gordon J.L."/>
            <person name="Armisen D."/>
            <person name="Proux-Wera E."/>
            <person name="Oheigeartaigh S.S."/>
            <person name="Byrne K.P."/>
            <person name="Wolfe K.H."/>
        </authorList>
    </citation>
    <scope>NUCLEOTIDE SEQUENCE [LARGE SCALE GENOMIC DNA]</scope>
    <source>
        <strain evidence="3">ATCC MYA-139 / BCRC 22969 / CBS 8797 / CCRC 22969 / KCTC 17520 / NBRC 10181 / NCYC 3082</strain>
    </source>
</reference>
<dbReference type="RefSeq" id="XP_022465345.1">
    <property type="nucleotide sequence ID" value="XM_022608894.1"/>
</dbReference>
<dbReference type="OrthoDB" id="4071838at2759"/>
<organism evidence="2 3">
    <name type="scientific">Huiozyma naganishii (strain ATCC MYA-139 / BCRC 22969 / CBS 8797 / KCTC 17520 / NBRC 10181 / NCYC 3082 / Yp74L-3)</name>
    <name type="common">Yeast</name>
    <name type="synonym">Kazachstania naganishii</name>
    <dbReference type="NCBI Taxonomy" id="1071383"/>
    <lineage>
        <taxon>Eukaryota</taxon>
        <taxon>Fungi</taxon>
        <taxon>Dikarya</taxon>
        <taxon>Ascomycota</taxon>
        <taxon>Saccharomycotina</taxon>
        <taxon>Saccharomycetes</taxon>
        <taxon>Saccharomycetales</taxon>
        <taxon>Saccharomycetaceae</taxon>
        <taxon>Huiozyma</taxon>
    </lineage>
</organism>
<keyword evidence="3" id="KW-1185">Reference proteome</keyword>
<dbReference type="AlphaFoldDB" id="J7S7Q3"/>
<evidence type="ECO:0000313" key="3">
    <source>
        <dbReference type="Proteomes" id="UP000006310"/>
    </source>
</evidence>
<dbReference type="InterPro" id="IPR008906">
    <property type="entry name" value="HATC_C_dom"/>
</dbReference>
<dbReference type="GO" id="GO:0046983">
    <property type="term" value="F:protein dimerization activity"/>
    <property type="evidence" value="ECO:0007669"/>
    <property type="project" value="InterPro"/>
</dbReference>
<protein>
    <recommendedName>
        <fullName evidence="1">HAT C-terminal dimerisation domain-containing protein</fullName>
    </recommendedName>
</protein>
<accession>J7S7Q3</accession>
<gene>
    <name evidence="2" type="primary">KNAG0G00420</name>
    <name evidence="2" type="ordered locus">KNAG_0G00420</name>
</gene>
<dbReference type="Pfam" id="PF05699">
    <property type="entry name" value="Dimer_Tnp_hAT"/>
    <property type="match status" value="1"/>
</dbReference>
<feature type="domain" description="HAT C-terminal dimerisation" evidence="1">
    <location>
        <begin position="63"/>
        <end position="103"/>
    </location>
</feature>
<reference evidence="3" key="2">
    <citation type="submission" date="2012-08" db="EMBL/GenBank/DDBJ databases">
        <title>Genome sequence of Kazachstania naganishii.</title>
        <authorList>
            <person name="Gordon J.L."/>
            <person name="Armisen D."/>
            <person name="Proux-Wera E."/>
            <person name="OhEigeartaigh S.S."/>
            <person name="Byrne K.P."/>
            <person name="Wolfe K.H."/>
        </authorList>
    </citation>
    <scope>NUCLEOTIDE SEQUENCE [LARGE SCALE GENOMIC DNA]</scope>
    <source>
        <strain evidence="3">ATCC MYA-139 / BCRC 22969 / CBS 8797 / CCRC 22969 / KCTC 17520 / NBRC 10181 / NCYC 3082</strain>
    </source>
</reference>
<dbReference type="HOGENOM" id="CLU_1845400_0_0_1"/>
<dbReference type="eggNOG" id="ENOG502R14Q">
    <property type="taxonomic scope" value="Eukaryota"/>
</dbReference>